<dbReference type="PROSITE" id="PS50059">
    <property type="entry name" value="FKBP_PPIASE"/>
    <property type="match status" value="1"/>
</dbReference>
<dbReference type="GO" id="GO:0016020">
    <property type="term" value="C:membrane"/>
    <property type="evidence" value="ECO:0007669"/>
    <property type="project" value="InterPro"/>
</dbReference>
<dbReference type="Pfam" id="PF00254">
    <property type="entry name" value="FKBP_C"/>
    <property type="match status" value="1"/>
</dbReference>
<evidence type="ECO:0000313" key="7">
    <source>
        <dbReference type="EMBL" id="VAW57182.1"/>
    </source>
</evidence>
<dbReference type="Pfam" id="PF01346">
    <property type="entry name" value="FKBP_N"/>
    <property type="match status" value="1"/>
</dbReference>
<gene>
    <name evidence="7" type="ORF">MNBD_GAMMA07-402</name>
</gene>
<keyword evidence="4" id="KW-0697">Rotamase</keyword>
<dbReference type="GO" id="GO:0003755">
    <property type="term" value="F:peptidyl-prolyl cis-trans isomerase activity"/>
    <property type="evidence" value="ECO:0007669"/>
    <property type="project" value="UniProtKB-KW"/>
</dbReference>
<evidence type="ECO:0000256" key="5">
    <source>
        <dbReference type="ARBA" id="ARBA00023235"/>
    </source>
</evidence>
<comment type="catalytic activity">
    <reaction evidence="1">
        <text>[protein]-peptidylproline (omega=180) = [protein]-peptidylproline (omega=0)</text>
        <dbReference type="Rhea" id="RHEA:16237"/>
        <dbReference type="Rhea" id="RHEA-COMP:10747"/>
        <dbReference type="Rhea" id="RHEA-COMP:10748"/>
        <dbReference type="ChEBI" id="CHEBI:83833"/>
        <dbReference type="ChEBI" id="CHEBI:83834"/>
        <dbReference type="EC" id="5.2.1.8"/>
    </reaction>
</comment>
<evidence type="ECO:0000256" key="2">
    <source>
        <dbReference type="ARBA" id="ARBA00013194"/>
    </source>
</evidence>
<accession>A0A3B0X0Y2</accession>
<dbReference type="InterPro" id="IPR008104">
    <property type="entry name" value="INFPOTNTIATR"/>
</dbReference>
<dbReference type="FunFam" id="3.10.50.40:FF:000006">
    <property type="entry name" value="Peptidyl-prolyl cis-trans isomerase"/>
    <property type="match status" value="1"/>
</dbReference>
<dbReference type="InterPro" id="IPR000774">
    <property type="entry name" value="PPIase_FKBP_N"/>
</dbReference>
<keyword evidence="3" id="KW-0732">Signal</keyword>
<evidence type="ECO:0000259" key="6">
    <source>
        <dbReference type="PROSITE" id="PS50059"/>
    </source>
</evidence>
<feature type="domain" description="PPIase FKBP-type" evidence="6">
    <location>
        <begin position="152"/>
        <end position="238"/>
    </location>
</feature>
<dbReference type="NCBIfam" id="NF008602">
    <property type="entry name" value="PRK11570.1"/>
    <property type="match status" value="1"/>
</dbReference>
<dbReference type="PROSITE" id="PS51257">
    <property type="entry name" value="PROKAR_LIPOPROTEIN"/>
    <property type="match status" value="1"/>
</dbReference>
<dbReference type="EMBL" id="UOFF01000349">
    <property type="protein sequence ID" value="VAW57182.1"/>
    <property type="molecule type" value="Genomic_DNA"/>
</dbReference>
<dbReference type="PANTHER" id="PTHR43811:SF23">
    <property type="entry name" value="FKBP-TYPE 22 KDA PEPTIDYL-PROLYL CIS-TRANS ISOMERASE"/>
    <property type="match status" value="1"/>
</dbReference>
<dbReference type="PANTHER" id="PTHR43811">
    <property type="entry name" value="FKBP-TYPE PEPTIDYL-PROLYL CIS-TRANS ISOMERASE FKPA"/>
    <property type="match status" value="1"/>
</dbReference>
<dbReference type="InterPro" id="IPR046357">
    <property type="entry name" value="PPIase_dom_sf"/>
</dbReference>
<evidence type="ECO:0000256" key="4">
    <source>
        <dbReference type="ARBA" id="ARBA00023110"/>
    </source>
</evidence>
<proteinExistence type="predicted"/>
<keyword evidence="5 7" id="KW-0413">Isomerase</keyword>
<evidence type="ECO:0000256" key="1">
    <source>
        <dbReference type="ARBA" id="ARBA00000971"/>
    </source>
</evidence>
<dbReference type="GO" id="GO:0006457">
    <property type="term" value="P:protein folding"/>
    <property type="evidence" value="ECO:0007669"/>
    <property type="project" value="InterPro"/>
</dbReference>
<organism evidence="7">
    <name type="scientific">hydrothermal vent metagenome</name>
    <dbReference type="NCBI Taxonomy" id="652676"/>
    <lineage>
        <taxon>unclassified sequences</taxon>
        <taxon>metagenomes</taxon>
        <taxon>ecological metagenomes</taxon>
    </lineage>
</organism>
<dbReference type="InterPro" id="IPR036944">
    <property type="entry name" value="PPIase_FKBP_N_sf"/>
</dbReference>
<name>A0A3B0X0Y2_9ZZZZ</name>
<dbReference type="Gene3D" id="3.10.50.40">
    <property type="match status" value="1"/>
</dbReference>
<evidence type="ECO:0000256" key="3">
    <source>
        <dbReference type="ARBA" id="ARBA00022729"/>
    </source>
</evidence>
<protein>
    <recommendedName>
        <fullName evidence="2">peptidylprolyl isomerase</fullName>
        <ecNumber evidence="2">5.2.1.8</ecNumber>
    </recommendedName>
</protein>
<dbReference type="EC" id="5.2.1.8" evidence="2"/>
<dbReference type="AlphaFoldDB" id="A0A3B0X0Y2"/>
<reference evidence="7" key="1">
    <citation type="submission" date="2018-06" db="EMBL/GenBank/DDBJ databases">
        <authorList>
            <person name="Zhirakovskaya E."/>
        </authorList>
    </citation>
    <scope>NUCLEOTIDE SEQUENCE</scope>
</reference>
<dbReference type="InterPro" id="IPR001179">
    <property type="entry name" value="PPIase_FKBP_dom"/>
</dbReference>
<sequence length="256" mass="27551">MLKAIPTAVICIGLTTLLTACNEKTGATAEKNIKLDSDASKASYSIGVQFGTQIEKVKDMIDKDVIIRGFQDSFAGKELKLTPEEMKTTMMAFQTTMKEKQKVKMEEMAKAGKAKGDKYLADNKAKEGVKTTASGLQYKILKAGDGATPAATDTVITHYTGSLIDGKVFDSSYKRNAPATFPVNGVIKGWTEALQLMKVGAKWQLFIPAELAYGDRGAGASIGPNQVLIFELELIEIKKVAAAATKPKEEDSAKKS</sequence>
<dbReference type="Gene3D" id="1.10.287.460">
    <property type="entry name" value="Peptidyl-prolyl cis-trans isomerase, FKBP-type, N-terminal domain"/>
    <property type="match status" value="1"/>
</dbReference>
<dbReference type="SUPFAM" id="SSF54534">
    <property type="entry name" value="FKBP-like"/>
    <property type="match status" value="1"/>
</dbReference>
<dbReference type="PRINTS" id="PR01730">
    <property type="entry name" value="INFPOTNTIATR"/>
</dbReference>